<accession>A0A9N9EE54</accession>
<dbReference type="OrthoDB" id="407325at2759"/>
<dbReference type="Gene3D" id="3.40.50.150">
    <property type="entry name" value="Vaccinia Virus protein VP39"/>
    <property type="match status" value="1"/>
</dbReference>
<dbReference type="EMBL" id="CAJVPS010011964">
    <property type="protein sequence ID" value="CAG8668281.1"/>
    <property type="molecule type" value="Genomic_DNA"/>
</dbReference>
<evidence type="ECO:0000313" key="2">
    <source>
        <dbReference type="EMBL" id="CAG8668281.1"/>
    </source>
</evidence>
<organism evidence="2 3">
    <name type="scientific">Ambispora leptoticha</name>
    <dbReference type="NCBI Taxonomy" id="144679"/>
    <lineage>
        <taxon>Eukaryota</taxon>
        <taxon>Fungi</taxon>
        <taxon>Fungi incertae sedis</taxon>
        <taxon>Mucoromycota</taxon>
        <taxon>Glomeromycotina</taxon>
        <taxon>Glomeromycetes</taxon>
        <taxon>Archaeosporales</taxon>
        <taxon>Ambisporaceae</taxon>
        <taxon>Ambispora</taxon>
    </lineage>
</organism>
<dbReference type="SUPFAM" id="SSF53335">
    <property type="entry name" value="S-adenosyl-L-methionine-dependent methyltransferases"/>
    <property type="match status" value="1"/>
</dbReference>
<dbReference type="Pfam" id="PF10294">
    <property type="entry name" value="Methyltransf_16"/>
    <property type="match status" value="1"/>
</dbReference>
<name>A0A9N9EE54_9GLOM</name>
<dbReference type="InterPro" id="IPR011990">
    <property type="entry name" value="TPR-like_helical_dom_sf"/>
</dbReference>
<protein>
    <submittedName>
        <fullName evidence="2">389_t:CDS:1</fullName>
    </submittedName>
</protein>
<keyword evidence="3" id="KW-1185">Reference proteome</keyword>
<dbReference type="InterPro" id="IPR019410">
    <property type="entry name" value="Methyltransf_16"/>
</dbReference>
<sequence>MSSFYDTGGTCELSQTSNALVAFTDGNYSAAIGVLTEFASQYGEHAQALLARSLCYLQQREFPRVLADTSKVIKLYTINDYNTDLFCHILALWLRSLAFESLEKWHEAKQDLNRLKTLILQHNNPSFTVDGTLSLFISNMVPLINQIGDKFVANNLQCVTERLHRMMHLEAQEISRNNNATQAFRLIDRVTKNFNDFTQVFLYRLLLRMPIHSSMHLDRWYSLDLMCVSEMGLFKRTDMEGIDGYKLGCKILEIGNKETCQYEVKVRAMSQVNCEWSDVMATEWAGVQSNGKGGLELKITRVNDSDTTSKMHRPDKVTRVNNGRRNRKSPRKNSSLYLHVFPILEMPSSCGYHYAVTQPTKLNNASATVSTRNSNSPTSSWSCESSSPSIIPFSNGQKCSWGNDDCLVHNFRTFELAHGKNLLIKELWDFGIPGKIWDSAFIIAKLFTNKILQDPKALLGKSILDLSTGTGFLGLHLAALLSVVNNNTNNIVDLNKHKRTRVILTDLEDALKLIRVNYSLNQYLFQNNQNMTINVDVLKWGDSNKAKKLELFDQLIQTFVDLCVPGRTKMYLGYKRRGLSIEQEVEFFSKLNSKFNMKILEGDGDHENEGQVRIYELWSEKLK</sequence>
<evidence type="ECO:0000313" key="3">
    <source>
        <dbReference type="Proteomes" id="UP000789508"/>
    </source>
</evidence>
<dbReference type="Proteomes" id="UP000789508">
    <property type="component" value="Unassembled WGS sequence"/>
</dbReference>
<dbReference type="PANTHER" id="PTHR14614">
    <property type="entry name" value="HEPATOCELLULAR CARCINOMA-ASSOCIATED ANTIGEN"/>
    <property type="match status" value="1"/>
</dbReference>
<feature type="region of interest" description="Disordered" evidence="1">
    <location>
        <begin position="365"/>
        <end position="385"/>
    </location>
</feature>
<proteinExistence type="predicted"/>
<dbReference type="PANTHER" id="PTHR14614:SF132">
    <property type="entry name" value="PROTEIN-LYSINE METHYLTRANSFERASE C42C1.13"/>
    <property type="match status" value="1"/>
</dbReference>
<dbReference type="AlphaFoldDB" id="A0A9N9EE54"/>
<feature type="compositionally biased region" description="Low complexity" evidence="1">
    <location>
        <begin position="368"/>
        <end position="385"/>
    </location>
</feature>
<reference evidence="2" key="1">
    <citation type="submission" date="2021-06" db="EMBL/GenBank/DDBJ databases">
        <authorList>
            <person name="Kallberg Y."/>
            <person name="Tangrot J."/>
            <person name="Rosling A."/>
        </authorList>
    </citation>
    <scope>NUCLEOTIDE SEQUENCE</scope>
    <source>
        <strain evidence="2">FL130A</strain>
    </source>
</reference>
<gene>
    <name evidence="2" type="ORF">ALEPTO_LOCUS10522</name>
</gene>
<dbReference type="Gene3D" id="1.25.40.10">
    <property type="entry name" value="Tetratricopeptide repeat domain"/>
    <property type="match status" value="1"/>
</dbReference>
<evidence type="ECO:0000256" key="1">
    <source>
        <dbReference type="SAM" id="MobiDB-lite"/>
    </source>
</evidence>
<comment type="caution">
    <text evidence="2">The sequence shown here is derived from an EMBL/GenBank/DDBJ whole genome shotgun (WGS) entry which is preliminary data.</text>
</comment>
<dbReference type="SUPFAM" id="SSF48452">
    <property type="entry name" value="TPR-like"/>
    <property type="match status" value="1"/>
</dbReference>
<dbReference type="InterPro" id="IPR029063">
    <property type="entry name" value="SAM-dependent_MTases_sf"/>
</dbReference>